<dbReference type="InterPro" id="IPR002885">
    <property type="entry name" value="PPR_rpt"/>
</dbReference>
<sequence>MKGFPCFSFSSSPNFRRLVLSTLNNRTHFVFDSRYLHSFRPPERKSPASKQRSKNSPNQKQRATEDPPQTYMRDRISDIYRILKYSTWDSAQGQLSSLPIKWDSFTVAQVLKTHPPMQKAWLFFNWVAQVKGFKHDQFTFTTMLDIFGEAGRVSSMQHVFRLMREKGLKVDTVTYTCLMQWVSRWQGADEAARVWEEMKGRGCRPTVVSYTAYLKILFEHGRVEEASAVFREMIESGCAPNCHTYTVLMEYLVGCSKYKEALDIFEKMQDAGFPPDKATCNILVEKCCKARETQTMLKILQYMKENRLVLRHPVFLEALETLRNEGQSDDLLRQVNPQFSDEFNVGQEDSDVSCTTDRAVLLILLKKQSLVPLDFLLIAIGNENIRLDGTIVSIIIEVNCSRDRLEGALLAFQYAIKLGLILDKSAYLALSGSLIRRDEFEKAVDVFKEMNWVGHFPGPYLAALLIYRLGNARRPTLAAMVFSLLPNNLIDVATYTSLMSVYFNVGAPEKAMKLYEEMRGKGIHPSLGTYDLLVAGLEKSGKVSEAGTYRKEKKRWLFGNVSESSISLEERICDLLFARDAAVSLVGAS</sequence>
<accession>A0A218W1J6</accession>
<comment type="similarity">
    <text evidence="1">Belongs to the PPR family. P subfamily.</text>
</comment>
<organism evidence="5 7">
    <name type="scientific">Punica granatum</name>
    <name type="common">Pomegranate</name>
    <dbReference type="NCBI Taxonomy" id="22663"/>
    <lineage>
        <taxon>Eukaryota</taxon>
        <taxon>Viridiplantae</taxon>
        <taxon>Streptophyta</taxon>
        <taxon>Embryophyta</taxon>
        <taxon>Tracheophyta</taxon>
        <taxon>Spermatophyta</taxon>
        <taxon>Magnoliopsida</taxon>
        <taxon>eudicotyledons</taxon>
        <taxon>Gunneridae</taxon>
        <taxon>Pentapetalae</taxon>
        <taxon>rosids</taxon>
        <taxon>malvids</taxon>
        <taxon>Myrtales</taxon>
        <taxon>Lythraceae</taxon>
        <taxon>Punica</taxon>
    </lineage>
</organism>
<dbReference type="Pfam" id="PF01535">
    <property type="entry name" value="PPR"/>
    <property type="match status" value="1"/>
</dbReference>
<dbReference type="AlphaFoldDB" id="A0A218W1J6"/>
<evidence type="ECO:0000313" key="5">
    <source>
        <dbReference type="EMBL" id="OWM66338.1"/>
    </source>
</evidence>
<dbReference type="Proteomes" id="UP000233551">
    <property type="component" value="Unassembled WGS sequence"/>
</dbReference>
<feature type="compositionally biased region" description="Polar residues" evidence="4">
    <location>
        <begin position="48"/>
        <end position="61"/>
    </location>
</feature>
<dbReference type="Pfam" id="PF13041">
    <property type="entry name" value="PPR_2"/>
    <property type="match status" value="3"/>
</dbReference>
<dbReference type="EMBL" id="PGOL01003342">
    <property type="protein sequence ID" value="PKI41594.1"/>
    <property type="molecule type" value="Genomic_DNA"/>
</dbReference>
<evidence type="ECO:0000256" key="1">
    <source>
        <dbReference type="ARBA" id="ARBA00007626"/>
    </source>
</evidence>
<feature type="repeat" description="PPR" evidence="3">
    <location>
        <begin position="491"/>
        <end position="525"/>
    </location>
</feature>
<comment type="caution">
    <text evidence="5">The sequence shown here is derived from an EMBL/GenBank/DDBJ whole genome shotgun (WGS) entry which is preliminary data.</text>
</comment>
<dbReference type="GeneID" id="116200142"/>
<evidence type="ECO:0000256" key="3">
    <source>
        <dbReference type="PROSITE-ProRule" id="PRU00708"/>
    </source>
</evidence>
<reference evidence="5" key="2">
    <citation type="submission" date="2017-06" db="EMBL/GenBank/DDBJ databases">
        <title>The pomegranate genome and the genomics of punicalagin biosynthesis.</title>
        <authorList>
            <person name="Xu C."/>
        </authorList>
    </citation>
    <scope>NUCLEOTIDE SEQUENCE [LARGE SCALE GENOMIC DNA]</scope>
    <source>
        <tissue evidence="5">Fresh leaf</tissue>
    </source>
</reference>
<protein>
    <submittedName>
        <fullName evidence="5">Uncharacterized protein</fullName>
    </submittedName>
</protein>
<dbReference type="PROSITE" id="PS51375">
    <property type="entry name" value="PPR"/>
    <property type="match status" value="7"/>
</dbReference>
<dbReference type="InterPro" id="IPR011990">
    <property type="entry name" value="TPR-like_helical_dom_sf"/>
</dbReference>
<proteinExistence type="inferred from homology"/>
<dbReference type="Proteomes" id="UP000197138">
    <property type="component" value="Unassembled WGS sequence"/>
</dbReference>
<feature type="repeat" description="PPR" evidence="3">
    <location>
        <begin position="206"/>
        <end position="240"/>
    </location>
</feature>
<evidence type="ECO:0000313" key="6">
    <source>
        <dbReference type="EMBL" id="PKI41594.1"/>
    </source>
</evidence>
<evidence type="ECO:0000313" key="7">
    <source>
        <dbReference type="Proteomes" id="UP000197138"/>
    </source>
</evidence>
<evidence type="ECO:0000256" key="2">
    <source>
        <dbReference type="ARBA" id="ARBA00022737"/>
    </source>
</evidence>
<name>A0A218W1J6_PUNGR</name>
<dbReference type="NCBIfam" id="TIGR00756">
    <property type="entry name" value="PPR"/>
    <property type="match status" value="6"/>
</dbReference>
<evidence type="ECO:0000313" key="8">
    <source>
        <dbReference type="Proteomes" id="UP000233551"/>
    </source>
</evidence>
<dbReference type="Gene3D" id="1.25.40.10">
    <property type="entry name" value="Tetratricopeptide repeat domain"/>
    <property type="match status" value="3"/>
</dbReference>
<keyword evidence="2" id="KW-0677">Repeat</keyword>
<gene>
    <name evidence="5" type="ORF">CDL15_Pgr013555</name>
    <name evidence="6" type="ORF">CRG98_037994</name>
</gene>
<dbReference type="OrthoDB" id="185373at2759"/>
<feature type="repeat" description="PPR" evidence="3">
    <location>
        <begin position="171"/>
        <end position="205"/>
    </location>
</feature>
<feature type="repeat" description="PPR" evidence="3">
    <location>
        <begin position="423"/>
        <end position="457"/>
    </location>
</feature>
<keyword evidence="8" id="KW-1185">Reference proteome</keyword>
<dbReference type="SUPFAM" id="SSF48452">
    <property type="entry name" value="TPR-like"/>
    <property type="match status" value="1"/>
</dbReference>
<dbReference type="STRING" id="22663.A0A218W1J6"/>
<feature type="region of interest" description="Disordered" evidence="4">
    <location>
        <begin position="40"/>
        <end position="70"/>
    </location>
</feature>
<feature type="repeat" description="PPR" evidence="3">
    <location>
        <begin position="276"/>
        <end position="310"/>
    </location>
</feature>
<feature type="repeat" description="PPR" evidence="3">
    <location>
        <begin position="136"/>
        <end position="170"/>
    </location>
</feature>
<feature type="repeat" description="PPR" evidence="3">
    <location>
        <begin position="241"/>
        <end position="275"/>
    </location>
</feature>
<evidence type="ECO:0000256" key="4">
    <source>
        <dbReference type="SAM" id="MobiDB-lite"/>
    </source>
</evidence>
<dbReference type="PANTHER" id="PTHR47447">
    <property type="entry name" value="OS03G0856100 PROTEIN"/>
    <property type="match status" value="1"/>
</dbReference>
<dbReference type="PANTHER" id="PTHR47447:SF27">
    <property type="entry name" value="PENTACOTRIPEPTIDE-REPEAT REGION OF PRORP DOMAIN-CONTAINING PROTEIN"/>
    <property type="match status" value="1"/>
</dbReference>
<reference evidence="6 8" key="3">
    <citation type="submission" date="2017-11" db="EMBL/GenBank/DDBJ databases">
        <title>De-novo sequencing of pomegranate (Punica granatum L.) genome.</title>
        <authorList>
            <person name="Akparov Z."/>
            <person name="Amiraslanov A."/>
            <person name="Hajiyeva S."/>
            <person name="Abbasov M."/>
            <person name="Kaur K."/>
            <person name="Hamwieh A."/>
            <person name="Solovyev V."/>
            <person name="Salamov A."/>
            <person name="Braich B."/>
            <person name="Kosarev P."/>
            <person name="Mahmoud A."/>
            <person name="Hajiyev E."/>
            <person name="Babayeva S."/>
            <person name="Izzatullayeva V."/>
            <person name="Mammadov A."/>
            <person name="Mammadov A."/>
            <person name="Sharifova S."/>
            <person name="Ojaghi J."/>
            <person name="Eynullazada K."/>
            <person name="Bayramov B."/>
            <person name="Abdulazimova A."/>
            <person name="Shahmuradov I."/>
        </authorList>
    </citation>
    <scope>NUCLEOTIDE SEQUENCE [LARGE SCALE GENOMIC DNA]</scope>
    <source>
        <strain evidence="6">AG2017</strain>
        <strain evidence="8">cv. AG2017</strain>
        <tissue evidence="6">Leaf</tissue>
    </source>
</reference>
<reference evidence="7" key="1">
    <citation type="journal article" date="2017" name="Plant J.">
        <title>The pomegranate (Punica granatum L.) genome and the genomics of punicalagin biosynthesis.</title>
        <authorList>
            <person name="Qin G."/>
            <person name="Xu C."/>
            <person name="Ming R."/>
            <person name="Tang H."/>
            <person name="Guyot R."/>
            <person name="Kramer E.M."/>
            <person name="Hu Y."/>
            <person name="Yi X."/>
            <person name="Qi Y."/>
            <person name="Xu X."/>
            <person name="Gao Z."/>
            <person name="Pan H."/>
            <person name="Jian J."/>
            <person name="Tian Y."/>
            <person name="Yue Z."/>
            <person name="Xu Y."/>
        </authorList>
    </citation>
    <scope>NUCLEOTIDE SEQUENCE [LARGE SCALE GENOMIC DNA]</scope>
    <source>
        <strain evidence="7">cv. Dabenzi</strain>
    </source>
</reference>
<dbReference type="Pfam" id="PF13812">
    <property type="entry name" value="PPR_3"/>
    <property type="match status" value="1"/>
</dbReference>
<dbReference type="EMBL" id="MTKT01005554">
    <property type="protein sequence ID" value="OWM66338.1"/>
    <property type="molecule type" value="Genomic_DNA"/>
</dbReference>